<dbReference type="EMBL" id="BAAALF010000086">
    <property type="protein sequence ID" value="GAA1249364.1"/>
    <property type="molecule type" value="Genomic_DNA"/>
</dbReference>
<gene>
    <name evidence="1" type="ORF">GCM10009665_45230</name>
</gene>
<protein>
    <recommendedName>
        <fullName evidence="3">GIY-YIG domain-containing protein</fullName>
    </recommendedName>
</protein>
<keyword evidence="2" id="KW-1185">Reference proteome</keyword>
<name>A0ABN1WIS5_9ACTN</name>
<evidence type="ECO:0008006" key="3">
    <source>
        <dbReference type="Google" id="ProtNLM"/>
    </source>
</evidence>
<sequence>MRVRAGFWEVWLVDVWGMASWSSWVGLEEARLVVPRLPGVYMVRSGLDDRVVYVGCAAERAGNGSRPAQGMRGRIAKYTSGLASGLGEAALDRALTDPSWLRERLAEVEAGRPMRAAHWAKAAIARAELELCWAVTSTGREAVELEERVIAVLRPSLWNRRVPRP</sequence>
<evidence type="ECO:0000313" key="1">
    <source>
        <dbReference type="EMBL" id="GAA1249364.1"/>
    </source>
</evidence>
<organism evidence="1 2">
    <name type="scientific">Kitasatospora nipponensis</name>
    <dbReference type="NCBI Taxonomy" id="258049"/>
    <lineage>
        <taxon>Bacteria</taxon>
        <taxon>Bacillati</taxon>
        <taxon>Actinomycetota</taxon>
        <taxon>Actinomycetes</taxon>
        <taxon>Kitasatosporales</taxon>
        <taxon>Streptomycetaceae</taxon>
        <taxon>Kitasatospora</taxon>
    </lineage>
</organism>
<evidence type="ECO:0000313" key="2">
    <source>
        <dbReference type="Proteomes" id="UP001500037"/>
    </source>
</evidence>
<comment type="caution">
    <text evidence="1">The sequence shown here is derived from an EMBL/GenBank/DDBJ whole genome shotgun (WGS) entry which is preliminary data.</text>
</comment>
<dbReference type="Proteomes" id="UP001500037">
    <property type="component" value="Unassembled WGS sequence"/>
</dbReference>
<accession>A0ABN1WIS5</accession>
<reference evidence="1 2" key="1">
    <citation type="journal article" date="2019" name="Int. J. Syst. Evol. Microbiol.">
        <title>The Global Catalogue of Microorganisms (GCM) 10K type strain sequencing project: providing services to taxonomists for standard genome sequencing and annotation.</title>
        <authorList>
            <consortium name="The Broad Institute Genomics Platform"/>
            <consortium name="The Broad Institute Genome Sequencing Center for Infectious Disease"/>
            <person name="Wu L."/>
            <person name="Ma J."/>
        </authorList>
    </citation>
    <scope>NUCLEOTIDE SEQUENCE [LARGE SCALE GENOMIC DNA]</scope>
    <source>
        <strain evidence="1 2">JCM 13004</strain>
    </source>
</reference>
<proteinExistence type="predicted"/>